<evidence type="ECO:0000313" key="1">
    <source>
        <dbReference type="EMBL" id="CAG5104869.1"/>
    </source>
</evidence>
<protein>
    <submittedName>
        <fullName evidence="1">Oidioi.mRNA.OKI2018_I69.chr1.g1621.t1.cds</fullName>
    </submittedName>
</protein>
<name>A0ABN7SNH5_OIKDI</name>
<evidence type="ECO:0000313" key="2">
    <source>
        <dbReference type="Proteomes" id="UP001158576"/>
    </source>
</evidence>
<gene>
    <name evidence="1" type="ORF">OKIOD_LOCUS10386</name>
</gene>
<dbReference type="EMBL" id="OU015566">
    <property type="protein sequence ID" value="CAG5104869.1"/>
    <property type="molecule type" value="Genomic_DNA"/>
</dbReference>
<organism evidence="1 2">
    <name type="scientific">Oikopleura dioica</name>
    <name type="common">Tunicate</name>
    <dbReference type="NCBI Taxonomy" id="34765"/>
    <lineage>
        <taxon>Eukaryota</taxon>
        <taxon>Metazoa</taxon>
        <taxon>Chordata</taxon>
        <taxon>Tunicata</taxon>
        <taxon>Appendicularia</taxon>
        <taxon>Copelata</taxon>
        <taxon>Oikopleuridae</taxon>
        <taxon>Oikopleura</taxon>
    </lineage>
</organism>
<sequence length="192" mass="21788">MKDLFIIFQVVSACSNPPAPTGGNRCSSVKWYCGDGGHIYIPRFELDGRCLFSDGSWTSDFFTSDDLQDYVLRECGTPPACSAHGDWQPKGWWERWCSGPIIDDLEAACLSHDQCYSYRGLPWNRSKYRCDDDQHKNGLSICNNLKGVADSWFWKEPCIHSVHAKLWFHDDLQIGSLPFWVSAQIDGCGFGF</sequence>
<keyword evidence="2" id="KW-1185">Reference proteome</keyword>
<reference evidence="1 2" key="1">
    <citation type="submission" date="2021-04" db="EMBL/GenBank/DDBJ databases">
        <authorList>
            <person name="Bliznina A."/>
        </authorList>
    </citation>
    <scope>NUCLEOTIDE SEQUENCE [LARGE SCALE GENOMIC DNA]</scope>
</reference>
<accession>A0ABN7SNH5</accession>
<proteinExistence type="predicted"/>
<dbReference type="Proteomes" id="UP001158576">
    <property type="component" value="Chromosome 1"/>
</dbReference>